<dbReference type="OrthoDB" id="654178at2"/>
<dbReference type="Pfam" id="PF19573">
    <property type="entry name" value="DUF6089"/>
    <property type="match status" value="1"/>
</dbReference>
<dbReference type="Proteomes" id="UP000199537">
    <property type="component" value="Unassembled WGS sequence"/>
</dbReference>
<dbReference type="AlphaFoldDB" id="A0A1I7N6Y8"/>
<protein>
    <recommendedName>
        <fullName evidence="1">DUF6089 domain-containing protein</fullName>
    </recommendedName>
</protein>
<gene>
    <name evidence="2" type="ORF">SAMN05660895_0793</name>
</gene>
<dbReference type="STRING" id="1393122.SAMN05660895_0793"/>
<organism evidence="2 3">
    <name type="scientific">Thermoflavifilum thermophilum</name>
    <dbReference type="NCBI Taxonomy" id="1393122"/>
    <lineage>
        <taxon>Bacteria</taxon>
        <taxon>Pseudomonadati</taxon>
        <taxon>Bacteroidota</taxon>
        <taxon>Chitinophagia</taxon>
        <taxon>Chitinophagales</taxon>
        <taxon>Chitinophagaceae</taxon>
        <taxon>Thermoflavifilum</taxon>
    </lineage>
</organism>
<dbReference type="InterPro" id="IPR045743">
    <property type="entry name" value="DUF6089"/>
</dbReference>
<proteinExistence type="predicted"/>
<dbReference type="EMBL" id="FPCJ01000001">
    <property type="protein sequence ID" value="SFV30435.1"/>
    <property type="molecule type" value="Genomic_DNA"/>
</dbReference>
<name>A0A1I7N6Y8_9BACT</name>
<evidence type="ECO:0000259" key="1">
    <source>
        <dbReference type="Pfam" id="PF19573"/>
    </source>
</evidence>
<reference evidence="3" key="1">
    <citation type="submission" date="2016-10" db="EMBL/GenBank/DDBJ databases">
        <authorList>
            <person name="Varghese N."/>
            <person name="Submissions S."/>
        </authorList>
    </citation>
    <scope>NUCLEOTIDE SEQUENCE [LARGE SCALE GENOMIC DNA]</scope>
    <source>
        <strain evidence="3">DSM 14807</strain>
    </source>
</reference>
<evidence type="ECO:0000313" key="3">
    <source>
        <dbReference type="Proteomes" id="UP000199537"/>
    </source>
</evidence>
<dbReference type="RefSeq" id="WP_092458021.1">
    <property type="nucleotide sequence ID" value="NZ_FPCJ01000001.1"/>
</dbReference>
<sequence>MKKCYVWLSFFALTTGIWLWPGTTAAQISLRSYQALAYTSELGVAAGGAEYFGDLNTHYGWHAVKASGGIFYRKLFSPYVAARLEAELAQLGYSDVYNKNEFQHRRNLSFNTMIWEITLMGEFNFFRFVPGSEYHRFTPYLAFGVGFFHFNPYAYYQGQKYYLQPLGTEGQGSFLYPDRKPYALQALCFPVGAGIKYNLGRNLDIGLEAIHRFTTSDYLDDVSTTYVGITAFPPKPNGQPSVAAILQDRSNWNGQPAIGTPGRQRGNSLTKDQYIFVQLTFSVLFSNYRCPTL</sequence>
<feature type="domain" description="DUF6089" evidence="1">
    <location>
        <begin position="32"/>
        <end position="221"/>
    </location>
</feature>
<keyword evidence="3" id="KW-1185">Reference proteome</keyword>
<evidence type="ECO:0000313" key="2">
    <source>
        <dbReference type="EMBL" id="SFV30435.1"/>
    </source>
</evidence>
<accession>A0A1I7N6Y8</accession>
<dbReference type="Gene3D" id="2.40.160.20">
    <property type="match status" value="1"/>
</dbReference>